<dbReference type="GO" id="GO:0009279">
    <property type="term" value="C:cell outer membrane"/>
    <property type="evidence" value="ECO:0007669"/>
    <property type="project" value="UniProtKB-SubCell"/>
</dbReference>
<evidence type="ECO:0000256" key="1">
    <source>
        <dbReference type="ARBA" id="ARBA00004442"/>
    </source>
</evidence>
<evidence type="ECO:0000256" key="6">
    <source>
        <dbReference type="SAM" id="SignalP"/>
    </source>
</evidence>
<proteinExistence type="inferred from homology"/>
<dbReference type="InterPro" id="IPR033985">
    <property type="entry name" value="SusD-like_N"/>
</dbReference>
<dbReference type="Pfam" id="PF07980">
    <property type="entry name" value="SusD_RagB"/>
    <property type="match status" value="1"/>
</dbReference>
<evidence type="ECO:0008006" key="11">
    <source>
        <dbReference type="Google" id="ProtNLM"/>
    </source>
</evidence>
<protein>
    <recommendedName>
        <fullName evidence="11">RagB/SusD domain-containing protein</fullName>
    </recommendedName>
</protein>
<accession>K2PTZ1</accession>
<keyword evidence="5" id="KW-0998">Cell outer membrane</keyword>
<dbReference type="SUPFAM" id="SSF48452">
    <property type="entry name" value="TPR-like"/>
    <property type="match status" value="1"/>
</dbReference>
<feature type="domain" description="RagB/SusD" evidence="7">
    <location>
        <begin position="287"/>
        <end position="604"/>
    </location>
</feature>
<dbReference type="Pfam" id="PF14322">
    <property type="entry name" value="SusD-like_3"/>
    <property type="match status" value="1"/>
</dbReference>
<evidence type="ECO:0000313" key="9">
    <source>
        <dbReference type="EMBL" id="EKF56090.1"/>
    </source>
</evidence>
<dbReference type="Proteomes" id="UP000007364">
    <property type="component" value="Unassembled WGS sequence"/>
</dbReference>
<gene>
    <name evidence="9" type="ORF">I215_04065</name>
</gene>
<feature type="signal peptide" evidence="6">
    <location>
        <begin position="1"/>
        <end position="33"/>
    </location>
</feature>
<dbReference type="PROSITE" id="PS51257">
    <property type="entry name" value="PROKAR_LIPOPROTEIN"/>
    <property type="match status" value="1"/>
</dbReference>
<keyword evidence="10" id="KW-1185">Reference proteome</keyword>
<dbReference type="InterPro" id="IPR012944">
    <property type="entry name" value="SusD_RagB_dom"/>
</dbReference>
<feature type="domain" description="SusD-like N-terminal" evidence="8">
    <location>
        <begin position="123"/>
        <end position="241"/>
    </location>
</feature>
<sequence length="604" mass="67005">MKLKNIKYMKFIKQTWRFPAALLMLTALLSSCADSFLDQPTTGALPEEPVATQTGVNALLIGAYGALDGQGPDASALGGGGPWESSPDNWIYGTVAGGIASKGSFGGDQPAIDPIAKFSTDASNGFFNTKWKATYEGINRCNNTILYCVQAEDIPEAQKAVILGEARFLRGHYYFELKKMFNMVPWIDETTEDPKTPNDVDIWPMIEADFQFAYENLPAVQSEFARANKWAAAAYLGKTYLYQHKFTEAKEIFTTVINQGVNSAGVKYDLIPLFRDNFDAATENNAETVFDIQMVANDGTGSISSSNQGGMLNFPYNSPFRCCGFYQPTQDLVNSYKTDPTTGLPDLYNYNDDPVKNDMGVSSDDAFTPDTGTFDPRLDWTVGRRGIPFHDWGDHPGASWVRDQAYGGPYAPKKNIYWQATQDKFADQSSWAPGTAINVHIIRFADVLLMAAEAEAQAGSLPLAMEYVNRVRRRASNPDGFLYEYRDPSNPMDGFDTTTTAADYVISEYTAAQFGSTQDALDAIYFERKLELAMEGHRFFDLVRWGIAEQTLNDYFAYQGSITTDVRGGKFIPGRSEYYPIPQAQIDLSVDETGEPTLTQNPNY</sequence>
<dbReference type="PATRIC" id="fig|555500.3.peg.843"/>
<evidence type="ECO:0000259" key="8">
    <source>
        <dbReference type="Pfam" id="PF14322"/>
    </source>
</evidence>
<evidence type="ECO:0000256" key="4">
    <source>
        <dbReference type="ARBA" id="ARBA00023136"/>
    </source>
</evidence>
<dbReference type="EMBL" id="AMSG01000003">
    <property type="protein sequence ID" value="EKF56090.1"/>
    <property type="molecule type" value="Genomic_DNA"/>
</dbReference>
<dbReference type="Gene3D" id="1.25.40.390">
    <property type="match status" value="1"/>
</dbReference>
<dbReference type="eggNOG" id="COG0561">
    <property type="taxonomic scope" value="Bacteria"/>
</dbReference>
<comment type="subcellular location">
    <subcellularLocation>
        <location evidence="1">Cell outer membrane</location>
    </subcellularLocation>
</comment>
<comment type="caution">
    <text evidence="9">The sequence shown here is derived from an EMBL/GenBank/DDBJ whole genome shotgun (WGS) entry which is preliminary data.</text>
</comment>
<evidence type="ECO:0000256" key="2">
    <source>
        <dbReference type="ARBA" id="ARBA00006275"/>
    </source>
</evidence>
<dbReference type="AlphaFoldDB" id="K2PTZ1"/>
<keyword evidence="3 6" id="KW-0732">Signal</keyword>
<organism evidence="9 10">
    <name type="scientific">Galbibacter marinus</name>
    <dbReference type="NCBI Taxonomy" id="555500"/>
    <lineage>
        <taxon>Bacteria</taxon>
        <taxon>Pseudomonadati</taxon>
        <taxon>Bacteroidota</taxon>
        <taxon>Flavobacteriia</taxon>
        <taxon>Flavobacteriales</taxon>
        <taxon>Flavobacteriaceae</taxon>
        <taxon>Galbibacter</taxon>
    </lineage>
</organism>
<dbReference type="InterPro" id="IPR011990">
    <property type="entry name" value="TPR-like_helical_dom_sf"/>
</dbReference>
<reference evidence="9 10" key="1">
    <citation type="journal article" date="2012" name="J. Bacteriol.">
        <title>Genome Sequence of Galbibacter marinum Type Strain ck-I2-15.</title>
        <authorList>
            <person name="Lai Q."/>
            <person name="Li C."/>
            <person name="Shao Z."/>
        </authorList>
    </citation>
    <scope>NUCLEOTIDE SEQUENCE [LARGE SCALE GENOMIC DNA]</scope>
    <source>
        <strain evidence="10">ck-I2-15</strain>
    </source>
</reference>
<evidence type="ECO:0000256" key="5">
    <source>
        <dbReference type="ARBA" id="ARBA00023237"/>
    </source>
</evidence>
<comment type="similarity">
    <text evidence="2">Belongs to the SusD family.</text>
</comment>
<evidence type="ECO:0000259" key="7">
    <source>
        <dbReference type="Pfam" id="PF07980"/>
    </source>
</evidence>
<evidence type="ECO:0000256" key="3">
    <source>
        <dbReference type="ARBA" id="ARBA00022729"/>
    </source>
</evidence>
<evidence type="ECO:0000313" key="10">
    <source>
        <dbReference type="Proteomes" id="UP000007364"/>
    </source>
</evidence>
<name>K2PTZ1_9FLAO</name>
<feature type="chain" id="PRO_5003866578" description="RagB/SusD domain-containing protein" evidence="6">
    <location>
        <begin position="34"/>
        <end position="604"/>
    </location>
</feature>
<dbReference type="STRING" id="555500.I215_04065"/>
<keyword evidence="4" id="KW-0472">Membrane</keyword>